<dbReference type="AlphaFoldDB" id="A0A7V5LIE4"/>
<organism evidence="3">
    <name type="scientific">Caldithrix abyssi</name>
    <dbReference type="NCBI Taxonomy" id="187145"/>
    <lineage>
        <taxon>Bacteria</taxon>
        <taxon>Pseudomonadati</taxon>
        <taxon>Calditrichota</taxon>
        <taxon>Calditrichia</taxon>
        <taxon>Calditrichales</taxon>
        <taxon>Calditrichaceae</taxon>
        <taxon>Caldithrix</taxon>
    </lineage>
</organism>
<dbReference type="InterPro" id="IPR036188">
    <property type="entry name" value="FAD/NAD-bd_sf"/>
</dbReference>
<dbReference type="SUPFAM" id="SSF51905">
    <property type="entry name" value="FAD/NAD(P)-binding domain"/>
    <property type="match status" value="1"/>
</dbReference>
<reference evidence="3" key="1">
    <citation type="journal article" date="2020" name="mSystems">
        <title>Genome- and Community-Level Interaction Insights into Carbon Utilization and Element Cycling Functions of Hydrothermarchaeota in Hydrothermal Sediment.</title>
        <authorList>
            <person name="Zhou Z."/>
            <person name="Liu Y."/>
            <person name="Xu W."/>
            <person name="Pan J."/>
            <person name="Luo Z.H."/>
            <person name="Li M."/>
        </authorList>
    </citation>
    <scope>NUCLEOTIDE SEQUENCE [LARGE SCALE GENOMIC DNA]</scope>
    <source>
        <strain evidence="3">HyVt-76</strain>
    </source>
</reference>
<sequence>MIYDIIIIGAGPAGISMAVEAVNAGVDHTKILIIEKSEEHSFTIKKYYPDNKLVTANYKGIEAKCLGVLCLEDSTKQKTISYLDKSIKDNGLQVKYQETVYKIKKTEDGNFKVFTNKRIYESKIVVVAIGILSKPNKPDYKIPAKIKHRILFDITEKEIKNSKVLVVGGGDSAAEYCQYFVEKGNRVTLSYRRREFNRMNDLNRKSVLALEEMGKLRILRESNIVELKVNDDRPLVIFKEEKYPPEQFDYIVYALGGTTPKYFLKSIGIEFDGEQPVFKEKFETSVPGLFLVGDLSAGLKG</sequence>
<keyword evidence="2" id="KW-0560">Oxidoreductase</keyword>
<dbReference type="Pfam" id="PF13738">
    <property type="entry name" value="Pyr_redox_3"/>
    <property type="match status" value="1"/>
</dbReference>
<comment type="caution">
    <text evidence="3">The sequence shown here is derived from an EMBL/GenBank/DDBJ whole genome shotgun (WGS) entry which is preliminary data.</text>
</comment>
<gene>
    <name evidence="3" type="ORF">ENL21_02590</name>
</gene>
<dbReference type="PRINTS" id="PR00368">
    <property type="entry name" value="FADPNR"/>
</dbReference>
<dbReference type="Proteomes" id="UP000886111">
    <property type="component" value="Unassembled WGS sequence"/>
</dbReference>
<protein>
    <submittedName>
        <fullName evidence="3">Cbb3-type cytochrome oxidase assembly protein CcoS</fullName>
    </submittedName>
</protein>
<name>A0A7V5LIE4_CALAY</name>
<proteinExistence type="predicted"/>
<accession>A0A7V5LIE4</accession>
<dbReference type="InterPro" id="IPR050097">
    <property type="entry name" value="Ferredoxin-NADP_redctase_2"/>
</dbReference>
<evidence type="ECO:0000256" key="1">
    <source>
        <dbReference type="ARBA" id="ARBA00022630"/>
    </source>
</evidence>
<dbReference type="GO" id="GO:0016491">
    <property type="term" value="F:oxidoreductase activity"/>
    <property type="evidence" value="ECO:0007669"/>
    <property type="project" value="UniProtKB-KW"/>
</dbReference>
<dbReference type="PRINTS" id="PR00469">
    <property type="entry name" value="PNDRDTASEII"/>
</dbReference>
<dbReference type="EMBL" id="DRTD01000186">
    <property type="protein sequence ID" value="HHE54642.1"/>
    <property type="molecule type" value="Genomic_DNA"/>
</dbReference>
<dbReference type="PANTHER" id="PTHR48105">
    <property type="entry name" value="THIOREDOXIN REDUCTASE 1-RELATED-RELATED"/>
    <property type="match status" value="1"/>
</dbReference>
<dbReference type="Gene3D" id="3.50.50.60">
    <property type="entry name" value="FAD/NAD(P)-binding domain"/>
    <property type="match status" value="2"/>
</dbReference>
<evidence type="ECO:0000256" key="2">
    <source>
        <dbReference type="ARBA" id="ARBA00023002"/>
    </source>
</evidence>
<keyword evidence="1" id="KW-0285">Flavoprotein</keyword>
<evidence type="ECO:0000313" key="3">
    <source>
        <dbReference type="EMBL" id="HHE54642.1"/>
    </source>
</evidence>
<feature type="non-terminal residue" evidence="3">
    <location>
        <position position="301"/>
    </location>
</feature>